<feature type="transmembrane region" description="Helical" evidence="1">
    <location>
        <begin position="150"/>
        <end position="170"/>
    </location>
</feature>
<dbReference type="EMBL" id="BAAAGX010000003">
    <property type="protein sequence ID" value="GAA0222836.1"/>
    <property type="molecule type" value="Genomic_DNA"/>
</dbReference>
<organism evidence="2 3">
    <name type="scientific">Cryptosporangium japonicum</name>
    <dbReference type="NCBI Taxonomy" id="80872"/>
    <lineage>
        <taxon>Bacteria</taxon>
        <taxon>Bacillati</taxon>
        <taxon>Actinomycetota</taxon>
        <taxon>Actinomycetes</taxon>
        <taxon>Cryptosporangiales</taxon>
        <taxon>Cryptosporangiaceae</taxon>
        <taxon>Cryptosporangium</taxon>
    </lineage>
</organism>
<keyword evidence="3" id="KW-1185">Reference proteome</keyword>
<dbReference type="Proteomes" id="UP001500967">
    <property type="component" value="Unassembled WGS sequence"/>
</dbReference>
<dbReference type="PANTHER" id="PTHR42305:SF1">
    <property type="entry name" value="MEMBRANE PROTEIN RV1733C-RELATED"/>
    <property type="match status" value="1"/>
</dbReference>
<protein>
    <recommendedName>
        <fullName evidence="4">Integral membrane protein</fullName>
    </recommendedName>
</protein>
<name>A0ABN0TIX3_9ACTN</name>
<comment type="caution">
    <text evidence="2">The sequence shown here is derived from an EMBL/GenBank/DDBJ whole genome shotgun (WGS) entry which is preliminary data.</text>
</comment>
<proteinExistence type="predicted"/>
<gene>
    <name evidence="2" type="ORF">GCM10009539_05060</name>
</gene>
<accession>A0ABN0TIX3</accession>
<reference evidence="2 3" key="1">
    <citation type="journal article" date="2019" name="Int. J. Syst. Evol. Microbiol.">
        <title>The Global Catalogue of Microorganisms (GCM) 10K type strain sequencing project: providing services to taxonomists for standard genome sequencing and annotation.</title>
        <authorList>
            <consortium name="The Broad Institute Genomics Platform"/>
            <consortium name="The Broad Institute Genome Sequencing Center for Infectious Disease"/>
            <person name="Wu L."/>
            <person name="Ma J."/>
        </authorList>
    </citation>
    <scope>NUCLEOTIDE SEQUENCE [LARGE SCALE GENOMIC DNA]</scope>
    <source>
        <strain evidence="2 3">JCM 10425</strain>
    </source>
</reference>
<dbReference type="PANTHER" id="PTHR42305">
    <property type="entry name" value="MEMBRANE PROTEIN RV1733C-RELATED"/>
    <property type="match status" value="1"/>
</dbReference>
<dbReference type="RefSeq" id="WP_344647068.1">
    <property type="nucleotide sequence ID" value="NZ_BAAAGX010000003.1"/>
</dbReference>
<evidence type="ECO:0000313" key="2">
    <source>
        <dbReference type="EMBL" id="GAA0222836.1"/>
    </source>
</evidence>
<evidence type="ECO:0000313" key="3">
    <source>
        <dbReference type="Proteomes" id="UP001500967"/>
    </source>
</evidence>
<sequence length="199" mass="21880">MGRYSPIRRTLRRIGFGRSPLRRGVDRADEVVGLLTTALAVGLVITAAVLGTTSYRVAADQRARELTHRHVVTVELQADTVSPPTATNAPVYRQRLPVEARWTDATGAVRRGDVYPWSAGYKGDRTPVWFDESGTPVRPLTSTGDLRARAWTGALAAVGIGGLVLFAVYSTARAVTDRRRYAAWTAEWTAVSGHWRHRI</sequence>
<keyword evidence="1" id="KW-0812">Transmembrane</keyword>
<evidence type="ECO:0008006" key="4">
    <source>
        <dbReference type="Google" id="ProtNLM"/>
    </source>
</evidence>
<dbReference type="InterPro" id="IPR039708">
    <property type="entry name" value="MT1774/Rv1733c-like"/>
</dbReference>
<keyword evidence="1" id="KW-0472">Membrane</keyword>
<evidence type="ECO:0000256" key="1">
    <source>
        <dbReference type="SAM" id="Phobius"/>
    </source>
</evidence>
<keyword evidence="1" id="KW-1133">Transmembrane helix</keyword>
<feature type="transmembrane region" description="Helical" evidence="1">
    <location>
        <begin position="31"/>
        <end position="50"/>
    </location>
</feature>